<dbReference type="InterPro" id="IPR012340">
    <property type="entry name" value="NA-bd_OB-fold"/>
</dbReference>
<dbReference type="Proteomes" id="UP000054735">
    <property type="component" value="Unassembled WGS sequence"/>
</dbReference>
<keyword evidence="5" id="KW-0010">Activator</keyword>
<evidence type="ECO:0000256" key="5">
    <source>
        <dbReference type="ARBA" id="ARBA00023159"/>
    </source>
</evidence>
<evidence type="ECO:0000313" key="11">
    <source>
        <dbReference type="Proteomes" id="UP000255066"/>
    </source>
</evidence>
<dbReference type="CDD" id="cd04458">
    <property type="entry name" value="CSP_CDS"/>
    <property type="match status" value="1"/>
</dbReference>
<evidence type="ECO:0000256" key="1">
    <source>
        <dbReference type="ARBA" id="ARBA00004496"/>
    </source>
</evidence>
<dbReference type="Gene3D" id="2.40.50.140">
    <property type="entry name" value="Nucleic acid-binding proteins"/>
    <property type="match status" value="1"/>
</dbReference>
<dbReference type="SMART" id="SM00357">
    <property type="entry name" value="CSP"/>
    <property type="match status" value="1"/>
</dbReference>
<dbReference type="PROSITE" id="PS51857">
    <property type="entry name" value="CSD_2"/>
    <property type="match status" value="1"/>
</dbReference>
<keyword evidence="3" id="KW-0805">Transcription regulation</keyword>
<dbReference type="PANTHER" id="PTHR46565:SF20">
    <property type="entry name" value="COLD SHOCK DOMAIN-CONTAINING PROTEIN 4"/>
    <property type="match status" value="1"/>
</dbReference>
<dbReference type="PIRSF" id="PIRSF002599">
    <property type="entry name" value="Cold_shock_A"/>
    <property type="match status" value="1"/>
</dbReference>
<dbReference type="EMBL" id="UGNW01000001">
    <property type="protein sequence ID" value="STX32650.1"/>
    <property type="molecule type" value="Genomic_DNA"/>
</dbReference>
<accession>A0A378ICU5</accession>
<evidence type="ECO:0000313" key="9">
    <source>
        <dbReference type="EMBL" id="STX32650.1"/>
    </source>
</evidence>
<keyword evidence="2" id="KW-0963">Cytoplasm</keyword>
<evidence type="ECO:0000256" key="6">
    <source>
        <dbReference type="ARBA" id="ARBA00023163"/>
    </source>
</evidence>
<dbReference type="SUPFAM" id="SSF50249">
    <property type="entry name" value="Nucleic acid-binding proteins"/>
    <property type="match status" value="1"/>
</dbReference>
<dbReference type="GO" id="GO:0003677">
    <property type="term" value="F:DNA binding"/>
    <property type="evidence" value="ECO:0007669"/>
    <property type="project" value="UniProtKB-KW"/>
</dbReference>
<sequence>MTERLTGKVKWFDPKKGFGFIQAEGQDYFVHFRNIQATGFRTLSEGAEVSFSPCKEAKGLKACEVEIINSTPI</sequence>
<evidence type="ECO:0000256" key="2">
    <source>
        <dbReference type="ARBA" id="ARBA00022490"/>
    </source>
</evidence>
<proteinExistence type="predicted"/>
<name>A0A378ICU5_9GAMM</name>
<dbReference type="AlphaFoldDB" id="A0A378ICU5"/>
<dbReference type="EMBL" id="LNXT01000009">
    <property type="protein sequence ID" value="KTC74521.1"/>
    <property type="molecule type" value="Genomic_DNA"/>
</dbReference>
<evidence type="ECO:0000256" key="3">
    <source>
        <dbReference type="ARBA" id="ARBA00023015"/>
    </source>
</evidence>
<dbReference type="InterPro" id="IPR012156">
    <property type="entry name" value="Cold_shock_CspA"/>
</dbReference>
<reference evidence="8 10" key="1">
    <citation type="submission" date="2015-11" db="EMBL/GenBank/DDBJ databases">
        <title>Genomic analysis of 38 Legionella species identifies large and diverse effector repertoires.</title>
        <authorList>
            <person name="Burstein D."/>
            <person name="Amaro F."/>
            <person name="Zusman T."/>
            <person name="Lifshitz Z."/>
            <person name="Cohen O."/>
            <person name="Gilbert J.A."/>
            <person name="Pupko T."/>
            <person name="Shuman H.A."/>
            <person name="Segal G."/>
        </authorList>
    </citation>
    <scope>NUCLEOTIDE SEQUENCE [LARGE SCALE GENOMIC DNA]</scope>
    <source>
        <strain evidence="8 10">CDC#1407-AL-14</strain>
    </source>
</reference>
<dbReference type="InterPro" id="IPR011129">
    <property type="entry name" value="CSD"/>
</dbReference>
<organism evidence="9 11">
    <name type="scientific">Legionella birminghamensis</name>
    <dbReference type="NCBI Taxonomy" id="28083"/>
    <lineage>
        <taxon>Bacteria</taxon>
        <taxon>Pseudomonadati</taxon>
        <taxon>Pseudomonadota</taxon>
        <taxon>Gammaproteobacteria</taxon>
        <taxon>Legionellales</taxon>
        <taxon>Legionellaceae</taxon>
        <taxon>Legionella</taxon>
    </lineage>
</organism>
<keyword evidence="6" id="KW-0804">Transcription</keyword>
<dbReference type="RefSeq" id="WP_058522905.1">
    <property type="nucleotide sequence ID" value="NZ_CAAAHV010000036.1"/>
</dbReference>
<protein>
    <submittedName>
        <fullName evidence="9">Stress protein, member of the CspA-family</fullName>
    </submittedName>
</protein>
<dbReference type="OrthoDB" id="9810590at2"/>
<reference evidence="9 11" key="2">
    <citation type="submission" date="2018-06" db="EMBL/GenBank/DDBJ databases">
        <authorList>
            <consortium name="Pathogen Informatics"/>
            <person name="Doyle S."/>
        </authorList>
    </citation>
    <scope>NUCLEOTIDE SEQUENCE [LARGE SCALE GENOMIC DNA]</scope>
    <source>
        <strain evidence="9 11">NCTC12437</strain>
    </source>
</reference>
<dbReference type="Proteomes" id="UP000255066">
    <property type="component" value="Unassembled WGS sequence"/>
</dbReference>
<evidence type="ECO:0000259" key="7">
    <source>
        <dbReference type="PROSITE" id="PS51857"/>
    </source>
</evidence>
<evidence type="ECO:0000313" key="8">
    <source>
        <dbReference type="EMBL" id="KTC74521.1"/>
    </source>
</evidence>
<dbReference type="GO" id="GO:0005829">
    <property type="term" value="C:cytosol"/>
    <property type="evidence" value="ECO:0007669"/>
    <property type="project" value="UniProtKB-ARBA"/>
</dbReference>
<evidence type="ECO:0000313" key="10">
    <source>
        <dbReference type="Proteomes" id="UP000054735"/>
    </source>
</evidence>
<gene>
    <name evidence="9" type="primary">cspC_1</name>
    <name evidence="8" type="ORF">Lbir_0801</name>
    <name evidence="9" type="ORF">NCTC12437_02444</name>
</gene>
<dbReference type="InterPro" id="IPR002059">
    <property type="entry name" value="CSP_DNA-bd"/>
</dbReference>
<dbReference type="Pfam" id="PF00313">
    <property type="entry name" value="CSD"/>
    <property type="match status" value="1"/>
</dbReference>
<dbReference type="PANTHER" id="PTHR46565">
    <property type="entry name" value="COLD SHOCK DOMAIN PROTEIN 2"/>
    <property type="match status" value="1"/>
</dbReference>
<evidence type="ECO:0000256" key="4">
    <source>
        <dbReference type="ARBA" id="ARBA00023125"/>
    </source>
</evidence>
<feature type="domain" description="CSD" evidence="7">
    <location>
        <begin position="4"/>
        <end position="67"/>
    </location>
</feature>
<comment type="subcellular location">
    <subcellularLocation>
        <location evidence="1">Cytoplasm</location>
    </subcellularLocation>
</comment>
<keyword evidence="4" id="KW-0238">DNA-binding</keyword>
<keyword evidence="10" id="KW-1185">Reference proteome</keyword>
<dbReference type="STRING" id="28083.Lbir_0801"/>
<dbReference type="PRINTS" id="PR00050">
    <property type="entry name" value="COLDSHOCK"/>
</dbReference>